<comment type="caution">
    <text evidence="3">The sequence shown here is derived from an EMBL/GenBank/DDBJ whole genome shotgun (WGS) entry which is preliminary data.</text>
</comment>
<dbReference type="InterPro" id="IPR013429">
    <property type="entry name" value="Regulatory_FmdB_Zinc_ribbon"/>
</dbReference>
<dbReference type="EMBL" id="DSVL01000110">
    <property type="protein sequence ID" value="HFH28574.1"/>
    <property type="molecule type" value="Genomic_DNA"/>
</dbReference>
<dbReference type="Pfam" id="PF09723">
    <property type="entry name" value="Zn_ribbon_8"/>
    <property type="match status" value="1"/>
</dbReference>
<dbReference type="PANTHER" id="PTHR34404">
    <property type="entry name" value="REGULATORY PROTEIN, FMDB FAMILY"/>
    <property type="match status" value="1"/>
</dbReference>
<dbReference type="PANTHER" id="PTHR34404:SF2">
    <property type="entry name" value="CONSERVED SERINE RICH PROTEIN"/>
    <property type="match status" value="1"/>
</dbReference>
<dbReference type="SMART" id="SM00834">
    <property type="entry name" value="CxxC_CXXC_SSSS"/>
    <property type="match status" value="1"/>
</dbReference>
<feature type="region of interest" description="Disordered" evidence="1">
    <location>
        <begin position="57"/>
        <end position="92"/>
    </location>
</feature>
<dbReference type="AlphaFoldDB" id="A0A7C3EC68"/>
<evidence type="ECO:0000313" key="3">
    <source>
        <dbReference type="EMBL" id="HFH28574.1"/>
    </source>
</evidence>
<evidence type="ECO:0000259" key="2">
    <source>
        <dbReference type="SMART" id="SM00834"/>
    </source>
</evidence>
<gene>
    <name evidence="3" type="ORF">ENS59_03560</name>
</gene>
<name>A0A7C3EC68_9SPIR</name>
<evidence type="ECO:0000256" key="1">
    <source>
        <dbReference type="SAM" id="MobiDB-lite"/>
    </source>
</evidence>
<dbReference type="NCBIfam" id="TIGR02605">
    <property type="entry name" value="CxxC_CxxC_SSSS"/>
    <property type="match status" value="1"/>
</dbReference>
<accession>A0A7C3EC68</accession>
<sequence>MPTYEYECKTCGHTFEAFQSMSDPVLKTCPECGKEVRRLINGGTGIIFKGSGFYVTDKGSSGKSSSKASSSTASCSSCASSDSGTCAAKTAV</sequence>
<proteinExistence type="predicted"/>
<reference evidence="3" key="1">
    <citation type="journal article" date="2020" name="mSystems">
        <title>Genome- and Community-Level Interaction Insights into Carbon Utilization and Element Cycling Functions of Hydrothermarchaeota in Hydrothermal Sediment.</title>
        <authorList>
            <person name="Zhou Z."/>
            <person name="Liu Y."/>
            <person name="Xu W."/>
            <person name="Pan J."/>
            <person name="Luo Z.H."/>
            <person name="Li M."/>
        </authorList>
    </citation>
    <scope>NUCLEOTIDE SEQUENCE [LARGE SCALE GENOMIC DNA]</scope>
    <source>
        <strain evidence="3">SpSt-503</strain>
    </source>
</reference>
<organism evidence="3">
    <name type="scientific">Gracilinema caldarium</name>
    <dbReference type="NCBI Taxonomy" id="215591"/>
    <lineage>
        <taxon>Bacteria</taxon>
        <taxon>Pseudomonadati</taxon>
        <taxon>Spirochaetota</taxon>
        <taxon>Spirochaetia</taxon>
        <taxon>Spirochaetales</taxon>
        <taxon>Breznakiellaceae</taxon>
        <taxon>Gracilinema</taxon>
    </lineage>
</organism>
<protein>
    <submittedName>
        <fullName evidence="3">Zinc ribbon domain-containing protein</fullName>
    </submittedName>
</protein>
<feature type="domain" description="Putative regulatory protein FmdB zinc ribbon" evidence="2">
    <location>
        <begin position="1"/>
        <end position="41"/>
    </location>
</feature>